<name>A0A1F5TPJ1_9BACT</name>
<feature type="transmembrane region" description="Helical" evidence="5">
    <location>
        <begin position="350"/>
        <end position="369"/>
    </location>
</feature>
<dbReference type="GO" id="GO:0016020">
    <property type="term" value="C:membrane"/>
    <property type="evidence" value="ECO:0007669"/>
    <property type="project" value="UniProtKB-SubCell"/>
</dbReference>
<evidence type="ECO:0000256" key="1">
    <source>
        <dbReference type="ARBA" id="ARBA00004141"/>
    </source>
</evidence>
<evidence type="ECO:0000256" key="3">
    <source>
        <dbReference type="ARBA" id="ARBA00022989"/>
    </source>
</evidence>
<protein>
    <recommendedName>
        <fullName evidence="8">Major facilitator superfamily (MFS) profile domain-containing protein</fullName>
    </recommendedName>
</protein>
<feature type="transmembrane region" description="Helical" evidence="5">
    <location>
        <begin position="231"/>
        <end position="251"/>
    </location>
</feature>
<keyword evidence="4 5" id="KW-0472">Membrane</keyword>
<comment type="subcellular location">
    <subcellularLocation>
        <location evidence="1">Membrane</location>
        <topology evidence="1">Multi-pass membrane protein</topology>
    </subcellularLocation>
</comment>
<feature type="transmembrane region" description="Helical" evidence="5">
    <location>
        <begin position="80"/>
        <end position="102"/>
    </location>
</feature>
<keyword evidence="3 5" id="KW-1133">Transmembrane helix</keyword>
<feature type="transmembrane region" description="Helical" evidence="5">
    <location>
        <begin position="123"/>
        <end position="141"/>
    </location>
</feature>
<dbReference type="InterPro" id="IPR005829">
    <property type="entry name" value="Sugar_transporter_CS"/>
</dbReference>
<reference evidence="6 7" key="1">
    <citation type="journal article" date="2016" name="Nat. Commun.">
        <title>Thousands of microbial genomes shed light on interconnected biogeochemical processes in an aquifer system.</title>
        <authorList>
            <person name="Anantharaman K."/>
            <person name="Brown C.T."/>
            <person name="Hug L.A."/>
            <person name="Sharon I."/>
            <person name="Castelle C.J."/>
            <person name="Probst A.J."/>
            <person name="Thomas B.C."/>
            <person name="Singh A."/>
            <person name="Wilkins M.J."/>
            <person name="Karaoz U."/>
            <person name="Brodie E.L."/>
            <person name="Williams K.H."/>
            <person name="Hubbard S.S."/>
            <person name="Banfield J.F."/>
        </authorList>
    </citation>
    <scope>NUCLEOTIDE SEQUENCE [LARGE SCALE GENOMIC DNA]</scope>
</reference>
<evidence type="ECO:0008006" key="8">
    <source>
        <dbReference type="Google" id="ProtNLM"/>
    </source>
</evidence>
<feature type="transmembrane region" description="Helical" evidence="5">
    <location>
        <begin position="56"/>
        <end position="74"/>
    </location>
</feature>
<evidence type="ECO:0000256" key="4">
    <source>
        <dbReference type="ARBA" id="ARBA00023136"/>
    </source>
</evidence>
<evidence type="ECO:0000313" key="7">
    <source>
        <dbReference type="Proteomes" id="UP000177579"/>
    </source>
</evidence>
<dbReference type="Pfam" id="PF07690">
    <property type="entry name" value="MFS_1"/>
    <property type="match status" value="1"/>
</dbReference>
<dbReference type="Proteomes" id="UP000177579">
    <property type="component" value="Unassembled WGS sequence"/>
</dbReference>
<feature type="transmembrane region" description="Helical" evidence="5">
    <location>
        <begin position="26"/>
        <end position="44"/>
    </location>
</feature>
<dbReference type="Gene3D" id="1.20.1250.20">
    <property type="entry name" value="MFS general substrate transporter like domains"/>
    <property type="match status" value="1"/>
</dbReference>
<dbReference type="EMBL" id="MFGO01000029">
    <property type="protein sequence ID" value="OGF40441.1"/>
    <property type="molecule type" value="Genomic_DNA"/>
</dbReference>
<comment type="caution">
    <text evidence="6">The sequence shown here is derived from an EMBL/GenBank/DDBJ whole genome shotgun (WGS) entry which is preliminary data.</text>
</comment>
<dbReference type="InterPro" id="IPR053160">
    <property type="entry name" value="MFS_DHA3_Transporter"/>
</dbReference>
<feature type="transmembrane region" description="Helical" evidence="5">
    <location>
        <begin position="200"/>
        <end position="219"/>
    </location>
</feature>
<dbReference type="AlphaFoldDB" id="A0A1F5TPJ1"/>
<dbReference type="SUPFAM" id="SSF103473">
    <property type="entry name" value="MFS general substrate transporter"/>
    <property type="match status" value="1"/>
</dbReference>
<dbReference type="InterPro" id="IPR036259">
    <property type="entry name" value="MFS_trans_sf"/>
</dbReference>
<sequence>MREPLFWGPILITYITNIGKMTLPEMYFMESIVVFGMIFVEIYSSAWADLLGRKKTVVLGSFLTLISIILFSLASSPMLIWVANIFIMIGFAIISGTDEAFLVDGLKENGRFDEFTRINGRIMSRRFILIAITSILSGYLYNINPRLPMFLSIPGVLVSLLIAFFFEESKRMQKASHKEHFELMKISVLFVANHKKVKWIIGYIALITVASKLWFFTYNPYFELVEIDPKYFGWIFFVLNIVAWISSKYAYKVEQKMSELAVIIILIALIGIPLILMGTFVSYLAIGFIFLENFTRGFREPFFSSFINKHLDSKNRATVLSIKAAARAFIHSICLFLFGLVLARWQLFESLQVLGIVVLALGVISVWKYKKLFKNN</sequence>
<dbReference type="InterPro" id="IPR011701">
    <property type="entry name" value="MFS"/>
</dbReference>
<evidence type="ECO:0000256" key="2">
    <source>
        <dbReference type="ARBA" id="ARBA00022692"/>
    </source>
</evidence>
<gene>
    <name evidence="6" type="ORF">A2531_02805</name>
</gene>
<keyword evidence="2 5" id="KW-0812">Transmembrane</keyword>
<dbReference type="GO" id="GO:0022857">
    <property type="term" value="F:transmembrane transporter activity"/>
    <property type="evidence" value="ECO:0007669"/>
    <property type="project" value="InterPro"/>
</dbReference>
<feature type="transmembrane region" description="Helical" evidence="5">
    <location>
        <begin position="263"/>
        <end position="291"/>
    </location>
</feature>
<accession>A0A1F5TPJ1</accession>
<dbReference type="PANTHER" id="PTHR23530">
    <property type="entry name" value="TRANSPORT PROTEIN-RELATED"/>
    <property type="match status" value="1"/>
</dbReference>
<feature type="transmembrane region" description="Helical" evidence="5">
    <location>
        <begin position="147"/>
        <end position="166"/>
    </location>
</feature>
<dbReference type="PROSITE" id="PS00216">
    <property type="entry name" value="SUGAR_TRANSPORT_1"/>
    <property type="match status" value="1"/>
</dbReference>
<evidence type="ECO:0000256" key="5">
    <source>
        <dbReference type="SAM" id="Phobius"/>
    </source>
</evidence>
<proteinExistence type="predicted"/>
<dbReference type="PANTHER" id="PTHR23530:SF1">
    <property type="entry name" value="PERMEASE, MAJOR FACILITATOR SUPERFAMILY-RELATED"/>
    <property type="match status" value="1"/>
</dbReference>
<organism evidence="6 7">
    <name type="scientific">Candidatus Falkowbacteria bacterium RIFOXYD2_FULL_34_120</name>
    <dbReference type="NCBI Taxonomy" id="1798007"/>
    <lineage>
        <taxon>Bacteria</taxon>
        <taxon>Candidatus Falkowiibacteriota</taxon>
    </lineage>
</organism>
<evidence type="ECO:0000313" key="6">
    <source>
        <dbReference type="EMBL" id="OGF40441.1"/>
    </source>
</evidence>